<protein>
    <recommendedName>
        <fullName evidence="2">EF-hand domain-containing protein</fullName>
    </recommendedName>
</protein>
<evidence type="ECO:0000256" key="1">
    <source>
        <dbReference type="SAM" id="MobiDB-lite"/>
    </source>
</evidence>
<feature type="region of interest" description="Disordered" evidence="1">
    <location>
        <begin position="429"/>
        <end position="543"/>
    </location>
</feature>
<dbReference type="PROSITE" id="PS50222">
    <property type="entry name" value="EF_HAND_2"/>
    <property type="match status" value="1"/>
</dbReference>
<feature type="region of interest" description="Disordered" evidence="1">
    <location>
        <begin position="771"/>
        <end position="979"/>
    </location>
</feature>
<sequence length="1161" mass="122258">MKLTSLLLASSCQSVASSPASLFKKSIFDDPADSQASSSEAADPYQITGFHPLFRSNHNAEGNTKFHPLSQRQISTSVPTFNPTFETADVIAGSSPPAATPSAVPDSALSQVPTFSDGSSFPTYGSTATVGTNKTFAPTPVGTPTVGTSISFSPPPFGTPTVYADKTLYPTPSGTATVGTNKTLSPTDDEYDDGYIYTTEVQQDDDDLPHTPNWGAYEDLSPEQYTQCQVDLVSSDADGDGKLNYQEYLQFLELNSARYGNGSGMNETENSNVTKSLDSYPNEFALIFHSTSCLCAYFGGGEGCCLGDNEGVVIFASQSDGAHTGDGQNSTGNTTEAVETDDLYNGTIANDTNATRELRTKRYKNAQEIFGIIGQDEMNMRNETYVVLEENVTDSSGTGGSLIIDEEAYTRNFCTDVYNAYKVTKTPTYAPTESEDTEPPSPFPSVAMTPAPSESTPASSAPIASGETAAPISSSGSITPTYYPTSTSNPPNPPTSLPPAGGTPSNPPMEIATTPSPSVSSEDTLSPTSPESIATTSAPSSTHDNAHSVFLQYGISSNCGVTADDVLNANENTIIEGLVAATEVLVVNILNSTFPRDEARLREHKIFHGTFAEFYAGKEQEESESQAEMVLTKFFVDNELKMAQEQSSGYLDMAQVPNRVKQMKKQKRQSNSSRKLAYLPKVRSNHERSLVYWSPMYPIEITDVEDVLDQACPAGVNCMKVFTTVKVVLEEGDDAQAVDDAIKNGVEAAFADGTFFEAIPPETIFCPGDTAPPIIGTNSPAIETSAPVSSPGSIEPTAGTSIAGTESPTYGTPAPSVTGAKSNEPTTSNVSSNDPTVAEAVSNAPTASSTDTPETTSSPTAGEAASSNKPSLSSTETAATASPSTGEISSTSAPSVASTNSEITSSPTAGEATSTNPTKEPTSGSSNIPPWALPDGTESPTAAGTGGSEPTPSPSIEAGTTTSAPAASSSSASPSSGGNASGNLLVEVTYDIANDCGVDSQAVMDEIDNTLKAGLIAATTTTTIDILNTTYPRTEERQLRRNSLRHAGDRNLVKLNALHEFSLQNSKQRHLVFYTDEFPVTMDNVIDVTEDCPSGNNCLLIVSTITTVLEEGDDPDEVKKALEDGIKASFTDGSFYANIPPDTVICPEERRKRRLALQRSS</sequence>
<keyword evidence="4" id="KW-1185">Reference proteome</keyword>
<dbReference type="Proteomes" id="UP001530400">
    <property type="component" value="Unassembled WGS sequence"/>
</dbReference>
<feature type="compositionally biased region" description="Polar residues" evidence="1">
    <location>
        <begin position="819"/>
        <end position="835"/>
    </location>
</feature>
<evidence type="ECO:0000313" key="3">
    <source>
        <dbReference type="EMBL" id="KAL3788821.1"/>
    </source>
</evidence>
<feature type="compositionally biased region" description="Low complexity" evidence="1">
    <location>
        <begin position="958"/>
        <end position="979"/>
    </location>
</feature>
<dbReference type="InterPro" id="IPR002048">
    <property type="entry name" value="EF_hand_dom"/>
</dbReference>
<feature type="compositionally biased region" description="Polar residues" evidence="1">
    <location>
        <begin position="886"/>
        <end position="928"/>
    </location>
</feature>
<organism evidence="3 4">
    <name type="scientific">Cyclotella atomus</name>
    <dbReference type="NCBI Taxonomy" id="382360"/>
    <lineage>
        <taxon>Eukaryota</taxon>
        <taxon>Sar</taxon>
        <taxon>Stramenopiles</taxon>
        <taxon>Ochrophyta</taxon>
        <taxon>Bacillariophyta</taxon>
        <taxon>Coscinodiscophyceae</taxon>
        <taxon>Thalassiosirophycidae</taxon>
        <taxon>Stephanodiscales</taxon>
        <taxon>Stephanodiscaceae</taxon>
        <taxon>Cyclotella</taxon>
    </lineage>
</organism>
<feature type="compositionally biased region" description="Polar residues" evidence="1">
    <location>
        <begin position="776"/>
        <end position="810"/>
    </location>
</feature>
<accession>A0ABD3PNA7</accession>
<feature type="compositionally biased region" description="Low complexity" evidence="1">
    <location>
        <begin position="844"/>
        <end position="861"/>
    </location>
</feature>
<feature type="region of interest" description="Disordered" evidence="1">
    <location>
        <begin position="52"/>
        <end position="73"/>
    </location>
</feature>
<evidence type="ECO:0000259" key="2">
    <source>
        <dbReference type="PROSITE" id="PS50222"/>
    </source>
</evidence>
<gene>
    <name evidence="3" type="ORF">ACHAWO_008146</name>
</gene>
<feature type="compositionally biased region" description="Polar residues" evidence="1">
    <location>
        <begin position="513"/>
        <end position="543"/>
    </location>
</feature>
<feature type="compositionally biased region" description="Low complexity" evidence="1">
    <location>
        <begin position="873"/>
        <end position="885"/>
    </location>
</feature>
<feature type="compositionally biased region" description="Low complexity" evidence="1">
    <location>
        <begin position="450"/>
        <end position="489"/>
    </location>
</feature>
<dbReference type="AlphaFoldDB" id="A0ABD3PNA7"/>
<dbReference type="EMBL" id="JALLPJ020000548">
    <property type="protein sequence ID" value="KAL3788821.1"/>
    <property type="molecule type" value="Genomic_DNA"/>
</dbReference>
<proteinExistence type="predicted"/>
<reference evidence="3 4" key="1">
    <citation type="submission" date="2024-10" db="EMBL/GenBank/DDBJ databases">
        <title>Updated reference genomes for cyclostephanoid diatoms.</title>
        <authorList>
            <person name="Roberts W.R."/>
            <person name="Alverson A.J."/>
        </authorList>
    </citation>
    <scope>NUCLEOTIDE SEQUENCE [LARGE SCALE GENOMIC DNA]</scope>
    <source>
        <strain evidence="3 4">AJA010-31</strain>
    </source>
</reference>
<dbReference type="InterPro" id="IPR018247">
    <property type="entry name" value="EF_Hand_1_Ca_BS"/>
</dbReference>
<comment type="caution">
    <text evidence="3">The sequence shown here is derived from an EMBL/GenBank/DDBJ whole genome shotgun (WGS) entry which is preliminary data.</text>
</comment>
<name>A0ABD3PNA7_9STRA</name>
<evidence type="ECO:0000313" key="4">
    <source>
        <dbReference type="Proteomes" id="UP001530400"/>
    </source>
</evidence>
<feature type="domain" description="EF-hand" evidence="2">
    <location>
        <begin position="236"/>
        <end position="258"/>
    </location>
</feature>
<dbReference type="PROSITE" id="PS00018">
    <property type="entry name" value="EF_HAND_1"/>
    <property type="match status" value="1"/>
</dbReference>